<evidence type="ECO:0000313" key="3">
    <source>
        <dbReference type="Proteomes" id="UP001311915"/>
    </source>
</evidence>
<evidence type="ECO:0000313" key="2">
    <source>
        <dbReference type="EMBL" id="KAK4734251.1"/>
    </source>
</evidence>
<dbReference type="SUPFAM" id="SSF81383">
    <property type="entry name" value="F-box domain"/>
    <property type="match status" value="1"/>
</dbReference>
<dbReference type="InterPro" id="IPR017451">
    <property type="entry name" value="F-box-assoc_interact_dom"/>
</dbReference>
<dbReference type="NCBIfam" id="TIGR01640">
    <property type="entry name" value="F_box_assoc_1"/>
    <property type="match status" value="1"/>
</dbReference>
<dbReference type="CDD" id="cd22157">
    <property type="entry name" value="F-box_AtFBW1-like"/>
    <property type="match status" value="1"/>
</dbReference>
<dbReference type="EMBL" id="JAWPEI010000002">
    <property type="protein sequence ID" value="KAK4734251.1"/>
    <property type="molecule type" value="Genomic_DNA"/>
</dbReference>
<dbReference type="InterPro" id="IPR036047">
    <property type="entry name" value="F-box-like_dom_sf"/>
</dbReference>
<dbReference type="Pfam" id="PF00646">
    <property type="entry name" value="F-box"/>
    <property type="match status" value="1"/>
</dbReference>
<dbReference type="SMART" id="SM00256">
    <property type="entry name" value="FBOX"/>
    <property type="match status" value="1"/>
</dbReference>
<dbReference type="Pfam" id="PF07734">
    <property type="entry name" value="FBA_1"/>
    <property type="match status" value="1"/>
</dbReference>
<dbReference type="InterPro" id="IPR006527">
    <property type="entry name" value="F-box-assoc_dom_typ1"/>
</dbReference>
<protein>
    <recommendedName>
        <fullName evidence="1">F-box domain-containing protein</fullName>
    </recommendedName>
</protein>
<feature type="domain" description="F-box" evidence="1">
    <location>
        <begin position="6"/>
        <end position="56"/>
    </location>
</feature>
<dbReference type="InterPro" id="IPR001810">
    <property type="entry name" value="F-box_dom"/>
</dbReference>
<dbReference type="InterPro" id="IPR050796">
    <property type="entry name" value="SCF_F-box_component"/>
</dbReference>
<keyword evidence="3" id="KW-1185">Reference proteome</keyword>
<dbReference type="AlphaFoldDB" id="A0AAV9M8V8"/>
<reference evidence="2 3" key="1">
    <citation type="submission" date="2023-10" db="EMBL/GenBank/DDBJ databases">
        <title>Genome-Wide Identification Analysis in wild type Solanum Pinnatisectum Reveals Some Genes Defensing Phytophthora Infestans.</title>
        <authorList>
            <person name="Sun C."/>
        </authorList>
    </citation>
    <scope>NUCLEOTIDE SEQUENCE [LARGE SCALE GENOMIC DNA]</scope>
    <source>
        <strain evidence="2">LQN</strain>
        <tissue evidence="2">Leaf</tissue>
    </source>
</reference>
<gene>
    <name evidence="2" type="ORF">R3W88_008512</name>
</gene>
<name>A0AAV9M8V8_9SOLN</name>
<dbReference type="PANTHER" id="PTHR31672">
    <property type="entry name" value="BNACNNG10540D PROTEIN"/>
    <property type="match status" value="1"/>
</dbReference>
<organism evidence="2 3">
    <name type="scientific">Solanum pinnatisectum</name>
    <name type="common">tansyleaf nightshade</name>
    <dbReference type="NCBI Taxonomy" id="50273"/>
    <lineage>
        <taxon>Eukaryota</taxon>
        <taxon>Viridiplantae</taxon>
        <taxon>Streptophyta</taxon>
        <taxon>Embryophyta</taxon>
        <taxon>Tracheophyta</taxon>
        <taxon>Spermatophyta</taxon>
        <taxon>Magnoliopsida</taxon>
        <taxon>eudicotyledons</taxon>
        <taxon>Gunneridae</taxon>
        <taxon>Pentapetalae</taxon>
        <taxon>asterids</taxon>
        <taxon>lamiids</taxon>
        <taxon>Solanales</taxon>
        <taxon>Solanaceae</taxon>
        <taxon>Solanoideae</taxon>
        <taxon>Solaneae</taxon>
        <taxon>Solanum</taxon>
    </lineage>
</organism>
<accession>A0AAV9M8V8</accession>
<comment type="caution">
    <text evidence="2">The sequence shown here is derived from an EMBL/GenBank/DDBJ whole genome shotgun (WGS) entry which is preliminary data.</text>
</comment>
<sequence>MKHSVLMTIPVFPAEIITEILSRVPLKSLLKFRSVSKSWLALISGPEFINTHLSSVNGLICFAIEEYELVLWNPSIKKYKKLPDSKPTLMKKDCWPLYGFGYDEFHDDYKVVVKIYNLQSDSWKCVDECPIKKLLNISGKFVNGKLYWITHGPDFFNMYKDGNIISISLADEKWGKVEQPSYGIGHFSLSLGVFGSDFSIFCDNMVSHVDVWVMKVYGIKECWIKMLTIEYPDDLFMDYDYMLFPPSFISNKGEILVCFGSSKVMTYSTSPDQKSNIMTYNPKDDSFRYSKVINFNFDGWHLAEIYVESLVCPLSAEGRKNTTKRKAGKTQVNNN</sequence>
<dbReference type="PANTHER" id="PTHR31672:SF13">
    <property type="entry name" value="F-BOX PROTEIN CPR30-LIKE"/>
    <property type="match status" value="1"/>
</dbReference>
<evidence type="ECO:0000259" key="1">
    <source>
        <dbReference type="PROSITE" id="PS50181"/>
    </source>
</evidence>
<dbReference type="PROSITE" id="PS50181">
    <property type="entry name" value="FBOX"/>
    <property type="match status" value="1"/>
</dbReference>
<dbReference type="Proteomes" id="UP001311915">
    <property type="component" value="Unassembled WGS sequence"/>
</dbReference>
<proteinExistence type="predicted"/>
<dbReference type="Gene3D" id="1.20.1280.50">
    <property type="match status" value="1"/>
</dbReference>